<comment type="similarity">
    <text evidence="1">Belongs to the peptidase A1 family.</text>
</comment>
<dbReference type="EMBL" id="JASNQZ010000006">
    <property type="protein sequence ID" value="KAL0956906.1"/>
    <property type="molecule type" value="Genomic_DNA"/>
</dbReference>
<dbReference type="Gene3D" id="2.40.70.10">
    <property type="entry name" value="Acid Proteases"/>
    <property type="match status" value="1"/>
</dbReference>
<dbReference type="PANTHER" id="PTHR47966:SF6">
    <property type="entry name" value="PEPTIDASE A1 DOMAIN-CONTAINING PROTEIN"/>
    <property type="match status" value="1"/>
</dbReference>
<dbReference type="Pfam" id="PF00026">
    <property type="entry name" value="Asp"/>
    <property type="match status" value="1"/>
</dbReference>
<dbReference type="SUPFAM" id="SSF50630">
    <property type="entry name" value="Acid proteases"/>
    <property type="match status" value="1"/>
</dbReference>
<feature type="compositionally biased region" description="Low complexity" evidence="2">
    <location>
        <begin position="287"/>
        <end position="317"/>
    </location>
</feature>
<organism evidence="4 5">
    <name type="scientific">Hohenbuehelia grisea</name>
    <dbReference type="NCBI Taxonomy" id="104357"/>
    <lineage>
        <taxon>Eukaryota</taxon>
        <taxon>Fungi</taxon>
        <taxon>Dikarya</taxon>
        <taxon>Basidiomycota</taxon>
        <taxon>Agaricomycotina</taxon>
        <taxon>Agaricomycetes</taxon>
        <taxon>Agaricomycetidae</taxon>
        <taxon>Agaricales</taxon>
        <taxon>Pleurotineae</taxon>
        <taxon>Pleurotaceae</taxon>
        <taxon>Hohenbuehelia</taxon>
    </lineage>
</organism>
<evidence type="ECO:0000313" key="4">
    <source>
        <dbReference type="EMBL" id="KAL0956906.1"/>
    </source>
</evidence>
<evidence type="ECO:0000256" key="2">
    <source>
        <dbReference type="SAM" id="MobiDB-lite"/>
    </source>
</evidence>
<evidence type="ECO:0000313" key="5">
    <source>
        <dbReference type="Proteomes" id="UP001556367"/>
    </source>
</evidence>
<proteinExistence type="inferred from homology"/>
<dbReference type="PANTHER" id="PTHR47966">
    <property type="entry name" value="BETA-SITE APP-CLEAVING ENZYME, ISOFORM A-RELATED"/>
    <property type="match status" value="1"/>
</dbReference>
<gene>
    <name evidence="4" type="ORF">HGRIS_003011</name>
</gene>
<dbReference type="PROSITE" id="PS51767">
    <property type="entry name" value="PEPTIDASE_A1"/>
    <property type="match status" value="1"/>
</dbReference>
<dbReference type="InterPro" id="IPR001461">
    <property type="entry name" value="Aspartic_peptidase_A1"/>
</dbReference>
<dbReference type="InterPro" id="IPR021109">
    <property type="entry name" value="Peptidase_aspartic_dom_sf"/>
</dbReference>
<protein>
    <recommendedName>
        <fullName evidence="3">Peptidase A1 domain-containing protein</fullName>
    </recommendedName>
</protein>
<dbReference type="InterPro" id="IPR034164">
    <property type="entry name" value="Pepsin-like_dom"/>
</dbReference>
<sequence length="377" mass="37632">MGPFTIQRQTFLAVDQTTSGLLDGSVSGILGLAFSAIASTRSTPFWQALLNNGDLTEPDMGFWLKRLRGQSGVSLEEPGGTFTLGGTNSSLFTGDIEFLPMTGNQRTFWLLNMQSVTVDGQNIRIQTGNAAVSAIDTGTTLVGGPTSDVNAIWAAVPGSQKVQGMDGFFSFPCSTTVRVTMSFGGKAWPINPADMSLGRLAPGSSQCLGGIFDLSLGSSIVSGGGNPNWVVGGTFLKNVYSVFRADPPSIGFAQLSDSAGGSSGTVSPASSSPLFSSLTIGSPLSSSSSSSSSLSSTSPSNSVSPSPTSPGNSPGNPGVATSTVVVTADGAAGTPGSGGSSGNSGSTGSGRNSAVSARGMGAAALVIPAVVAFVALL</sequence>
<comment type="caution">
    <text evidence="4">The sequence shown here is derived from an EMBL/GenBank/DDBJ whole genome shotgun (WGS) entry which is preliminary data.</text>
</comment>
<name>A0ABR3JPA4_9AGAR</name>
<feature type="domain" description="Peptidase A1" evidence="3">
    <location>
        <begin position="1"/>
        <end position="253"/>
    </location>
</feature>
<feature type="region of interest" description="Disordered" evidence="2">
    <location>
        <begin position="287"/>
        <end position="354"/>
    </location>
</feature>
<feature type="compositionally biased region" description="Gly residues" evidence="2">
    <location>
        <begin position="333"/>
        <end position="348"/>
    </location>
</feature>
<evidence type="ECO:0000259" key="3">
    <source>
        <dbReference type="PROSITE" id="PS51767"/>
    </source>
</evidence>
<dbReference type="InterPro" id="IPR033121">
    <property type="entry name" value="PEPTIDASE_A1"/>
</dbReference>
<dbReference type="Proteomes" id="UP001556367">
    <property type="component" value="Unassembled WGS sequence"/>
</dbReference>
<reference evidence="5" key="1">
    <citation type="submission" date="2024-06" db="EMBL/GenBank/DDBJ databases">
        <title>Multi-omics analyses provide insights into the biosynthesis of the anticancer antibiotic pleurotin in Hohenbuehelia grisea.</title>
        <authorList>
            <person name="Weaver J.A."/>
            <person name="Alberti F."/>
        </authorList>
    </citation>
    <scope>NUCLEOTIDE SEQUENCE [LARGE SCALE GENOMIC DNA]</scope>
    <source>
        <strain evidence="5">T-177</strain>
    </source>
</reference>
<accession>A0ABR3JPA4</accession>
<keyword evidence="5" id="KW-1185">Reference proteome</keyword>
<evidence type="ECO:0000256" key="1">
    <source>
        <dbReference type="ARBA" id="ARBA00007447"/>
    </source>
</evidence>
<dbReference type="CDD" id="cd05471">
    <property type="entry name" value="pepsin_like"/>
    <property type="match status" value="1"/>
</dbReference>